<dbReference type="InParanoid" id="A0A7R8UNA8"/>
<feature type="transmembrane region" description="Helical" evidence="5">
    <location>
        <begin position="157"/>
        <end position="176"/>
    </location>
</feature>
<protein>
    <recommendedName>
        <fullName evidence="6">Major facilitator superfamily (MFS) profile domain-containing protein</fullName>
    </recommendedName>
</protein>
<keyword evidence="8" id="KW-1185">Reference proteome</keyword>
<accession>A0A7R8UNA8</accession>
<feature type="transmembrane region" description="Helical" evidence="5">
    <location>
        <begin position="351"/>
        <end position="377"/>
    </location>
</feature>
<dbReference type="PROSITE" id="PS00216">
    <property type="entry name" value="SUGAR_TRANSPORT_1"/>
    <property type="match status" value="1"/>
</dbReference>
<feature type="transmembrane region" description="Helical" evidence="5">
    <location>
        <begin position="182"/>
        <end position="204"/>
    </location>
</feature>
<evidence type="ECO:0000256" key="1">
    <source>
        <dbReference type="ARBA" id="ARBA00004141"/>
    </source>
</evidence>
<dbReference type="PANTHER" id="PTHR23529">
    <property type="entry name" value="GH19118P-RELATED"/>
    <property type="match status" value="1"/>
</dbReference>
<feature type="transmembrane region" description="Helical" evidence="5">
    <location>
        <begin position="117"/>
        <end position="137"/>
    </location>
</feature>
<reference evidence="7 8" key="1">
    <citation type="submission" date="2020-11" db="EMBL/GenBank/DDBJ databases">
        <authorList>
            <person name="Wallbank WR R."/>
            <person name="Pardo Diaz C."/>
            <person name="Kozak K."/>
            <person name="Martin S."/>
            <person name="Jiggins C."/>
            <person name="Moest M."/>
            <person name="Warren A I."/>
            <person name="Generalovic N T."/>
            <person name="Byers J.R.P. K."/>
            <person name="Montejo-Kovacevich G."/>
            <person name="Yen C E."/>
        </authorList>
    </citation>
    <scope>NUCLEOTIDE SEQUENCE [LARGE SCALE GENOMIC DNA]</scope>
</reference>
<dbReference type="OrthoDB" id="6612291at2759"/>
<dbReference type="OMA" id="KNQPQWN"/>
<keyword evidence="3 5" id="KW-1133">Transmembrane helix</keyword>
<evidence type="ECO:0000256" key="2">
    <source>
        <dbReference type="ARBA" id="ARBA00022692"/>
    </source>
</evidence>
<feature type="transmembrane region" description="Helical" evidence="5">
    <location>
        <begin position="297"/>
        <end position="316"/>
    </location>
</feature>
<evidence type="ECO:0000256" key="4">
    <source>
        <dbReference type="ARBA" id="ARBA00023136"/>
    </source>
</evidence>
<dbReference type="GO" id="GO:0022857">
    <property type="term" value="F:transmembrane transporter activity"/>
    <property type="evidence" value="ECO:0007669"/>
    <property type="project" value="InterPro"/>
</dbReference>
<feature type="transmembrane region" description="Helical" evidence="5">
    <location>
        <begin position="323"/>
        <end position="345"/>
    </location>
</feature>
<dbReference type="AlphaFoldDB" id="A0A7R8UNA8"/>
<dbReference type="InterPro" id="IPR020846">
    <property type="entry name" value="MFS_dom"/>
</dbReference>
<evidence type="ECO:0000313" key="8">
    <source>
        <dbReference type="Proteomes" id="UP000594454"/>
    </source>
</evidence>
<dbReference type="Gene3D" id="1.20.1250.20">
    <property type="entry name" value="MFS general substrate transporter like domains"/>
    <property type="match status" value="1"/>
</dbReference>
<evidence type="ECO:0000256" key="5">
    <source>
        <dbReference type="SAM" id="Phobius"/>
    </source>
</evidence>
<dbReference type="Pfam" id="PF00083">
    <property type="entry name" value="Sugar_tr"/>
    <property type="match status" value="1"/>
</dbReference>
<dbReference type="EMBL" id="LR899011">
    <property type="protein sequence ID" value="CAD7084018.1"/>
    <property type="molecule type" value="Genomic_DNA"/>
</dbReference>
<feature type="transmembrane region" description="Helical" evidence="5">
    <location>
        <begin position="24"/>
        <end position="47"/>
    </location>
</feature>
<gene>
    <name evidence="7" type="ORF">HERILL_LOCUS6936</name>
</gene>
<feature type="transmembrane region" description="Helical" evidence="5">
    <location>
        <begin position="92"/>
        <end position="111"/>
    </location>
</feature>
<feature type="transmembrane region" description="Helical" evidence="5">
    <location>
        <begin position="389"/>
        <end position="414"/>
    </location>
</feature>
<dbReference type="InterPro" id="IPR036259">
    <property type="entry name" value="MFS_trans_sf"/>
</dbReference>
<feature type="transmembrane region" description="Helical" evidence="5">
    <location>
        <begin position="67"/>
        <end position="85"/>
    </location>
</feature>
<dbReference type="SUPFAM" id="SSF103473">
    <property type="entry name" value="MFS general substrate transporter"/>
    <property type="match status" value="1"/>
</dbReference>
<proteinExistence type="predicted"/>
<dbReference type="PROSITE" id="PS50850">
    <property type="entry name" value="MFS"/>
    <property type="match status" value="1"/>
</dbReference>
<evidence type="ECO:0000256" key="3">
    <source>
        <dbReference type="ARBA" id="ARBA00022989"/>
    </source>
</evidence>
<evidence type="ECO:0000313" key="7">
    <source>
        <dbReference type="EMBL" id="CAD7084018.1"/>
    </source>
</evidence>
<keyword evidence="2 5" id="KW-0812">Transmembrane</keyword>
<comment type="subcellular location">
    <subcellularLocation>
        <location evidence="1">Membrane</location>
        <topology evidence="1">Multi-pass membrane protein</topology>
    </subcellularLocation>
</comment>
<name>A0A7R8UNA8_HERIL</name>
<evidence type="ECO:0000259" key="6">
    <source>
        <dbReference type="PROSITE" id="PS50850"/>
    </source>
</evidence>
<sequence>MNNQGVSGVPATAGRTQTKRQEQAFFGGAMVIMTTGLFIAQTSYIWFMPNQWAFYGLNTAGYVHALVSWNVAFIMGSALAAFAVWKFQKDKIYYLSAILVTIGGVLMIPSWDSAAPLILARYIAGIGQGLAFLPTIIHASEVSPSDFRGTTLGSISFYLVCSGVIGFAMIDMLIYIGSMDFFVDQVLGILTLCFGLISIVLNYFRCIESPVYHLQNNDTSSAISCLAKLNVDHPSSPNVASDLVHLQAFVDGQRRFSGSLRPFIRVVALRAVYALSTLTVFNLFTNMFLVGELHQNTLLIAFLVRFSGEAIGIYSVDKAGRRILLLISFGGCVASFVVIGGLFLGDVDYSIIVTGGAFSMVFNFFLGLGLSHISVIYMGESFAVDRKPFYIFVALFLENVIQIVAMVICCYVTIEVAPAYLIVAAVQIVVGGMVCWKTPETKRLTLNESRDILE</sequence>
<dbReference type="GO" id="GO:0016020">
    <property type="term" value="C:membrane"/>
    <property type="evidence" value="ECO:0007669"/>
    <property type="project" value="UniProtKB-SubCell"/>
</dbReference>
<dbReference type="InterPro" id="IPR005829">
    <property type="entry name" value="Sugar_transporter_CS"/>
</dbReference>
<dbReference type="InterPro" id="IPR005828">
    <property type="entry name" value="MFS_sugar_transport-like"/>
</dbReference>
<feature type="transmembrane region" description="Helical" evidence="5">
    <location>
        <begin position="263"/>
        <end position="285"/>
    </location>
</feature>
<organism evidence="7 8">
    <name type="scientific">Hermetia illucens</name>
    <name type="common">Black soldier fly</name>
    <dbReference type="NCBI Taxonomy" id="343691"/>
    <lineage>
        <taxon>Eukaryota</taxon>
        <taxon>Metazoa</taxon>
        <taxon>Ecdysozoa</taxon>
        <taxon>Arthropoda</taxon>
        <taxon>Hexapoda</taxon>
        <taxon>Insecta</taxon>
        <taxon>Pterygota</taxon>
        <taxon>Neoptera</taxon>
        <taxon>Endopterygota</taxon>
        <taxon>Diptera</taxon>
        <taxon>Brachycera</taxon>
        <taxon>Stratiomyomorpha</taxon>
        <taxon>Stratiomyidae</taxon>
        <taxon>Hermetiinae</taxon>
        <taxon>Hermetia</taxon>
    </lineage>
</organism>
<dbReference type="PANTHER" id="PTHR23529:SF2">
    <property type="entry name" value="GH19118P-RELATED"/>
    <property type="match status" value="1"/>
</dbReference>
<keyword evidence="4 5" id="KW-0472">Membrane</keyword>
<feature type="transmembrane region" description="Helical" evidence="5">
    <location>
        <begin position="420"/>
        <end position="436"/>
    </location>
</feature>
<dbReference type="Proteomes" id="UP000594454">
    <property type="component" value="Chromosome 3"/>
</dbReference>
<feature type="domain" description="Major facilitator superfamily (MFS) profile" evidence="6">
    <location>
        <begin position="20"/>
        <end position="442"/>
    </location>
</feature>